<dbReference type="GO" id="GO:0000160">
    <property type="term" value="P:phosphorelay signal transduction system"/>
    <property type="evidence" value="ECO:0007669"/>
    <property type="project" value="UniProtKB-KW"/>
</dbReference>
<dbReference type="PANTHER" id="PTHR43065">
    <property type="entry name" value="SENSOR HISTIDINE KINASE"/>
    <property type="match status" value="1"/>
</dbReference>
<evidence type="ECO:0000256" key="2">
    <source>
        <dbReference type="ARBA" id="ARBA00022679"/>
    </source>
</evidence>
<dbReference type="GO" id="GO:0016301">
    <property type="term" value="F:kinase activity"/>
    <property type="evidence" value="ECO:0007669"/>
    <property type="project" value="UniProtKB-KW"/>
</dbReference>
<dbReference type="InterPro" id="IPR003594">
    <property type="entry name" value="HATPase_dom"/>
</dbReference>
<evidence type="ECO:0000256" key="5">
    <source>
        <dbReference type="ARBA" id="ARBA00022840"/>
    </source>
</evidence>
<reference evidence="9" key="1">
    <citation type="submission" date="2018-05" db="EMBL/GenBank/DDBJ databases">
        <authorList>
            <person name="Lanie J.A."/>
            <person name="Ng W.-L."/>
            <person name="Kazmierczak K.M."/>
            <person name="Andrzejewski T.M."/>
            <person name="Davidsen T.M."/>
            <person name="Wayne K.J."/>
            <person name="Tettelin H."/>
            <person name="Glass J.I."/>
            <person name="Rusch D."/>
            <person name="Podicherti R."/>
            <person name="Tsui H.-C.T."/>
            <person name="Winkler M.E."/>
        </authorList>
    </citation>
    <scope>NUCLEOTIDE SEQUENCE</scope>
</reference>
<dbReference type="PROSITE" id="PS50109">
    <property type="entry name" value="HIS_KIN"/>
    <property type="match status" value="1"/>
</dbReference>
<evidence type="ECO:0000313" key="9">
    <source>
        <dbReference type="EMBL" id="SUZ75538.1"/>
    </source>
</evidence>
<evidence type="ECO:0000256" key="4">
    <source>
        <dbReference type="ARBA" id="ARBA00022777"/>
    </source>
</evidence>
<sequence>MIALKENHEKIKWVVSITTILFIGSLIFFSIKIISEIKEREITAIKRYANFLQYISSNKESPDYYIDEIIIDNNNIPVIVTDENYHIIDHKNVIYSDNESKKSQILKKTLSSMKNGYEPIEVLIYDSNNVIINKQFVFYKNSEILDLIILAPYYLSLFILIILLSIYLIFYYSNASEKDRLWTGLAKETAHQLGTPLSSLIAWKEYIKSKNILNDKNIIVEIEKDLERLKIITDRFSNIGSKPIIKEEELKNLINNSIKYLKKRVSKNILFTIQGENILHSVNKELFSWVIENLFKNSIDAIGESGKIKIILHKKSNKILIDFIDNGTGIKNSNFRKIFNPGFTTKKRGWGLGLTLVHRIITNYHNGKIFVLKSIKNVETIIRIEFKL</sequence>
<dbReference type="Gene3D" id="3.30.565.10">
    <property type="entry name" value="Histidine kinase-like ATPase, C-terminal domain"/>
    <property type="match status" value="1"/>
</dbReference>
<organism evidence="9">
    <name type="scientific">marine metagenome</name>
    <dbReference type="NCBI Taxonomy" id="408172"/>
    <lineage>
        <taxon>unclassified sequences</taxon>
        <taxon>metagenomes</taxon>
        <taxon>ecological metagenomes</taxon>
    </lineage>
</organism>
<dbReference type="EMBL" id="UINC01001249">
    <property type="protein sequence ID" value="SUZ75538.1"/>
    <property type="molecule type" value="Genomic_DNA"/>
</dbReference>
<dbReference type="GO" id="GO:0005524">
    <property type="term" value="F:ATP binding"/>
    <property type="evidence" value="ECO:0007669"/>
    <property type="project" value="UniProtKB-KW"/>
</dbReference>
<keyword evidence="4" id="KW-0418">Kinase</keyword>
<dbReference type="InterPro" id="IPR005467">
    <property type="entry name" value="His_kinase_dom"/>
</dbReference>
<feature type="transmembrane region" description="Helical" evidence="7">
    <location>
        <begin position="144"/>
        <end position="170"/>
    </location>
</feature>
<evidence type="ECO:0000256" key="7">
    <source>
        <dbReference type="SAM" id="Phobius"/>
    </source>
</evidence>
<keyword evidence="6" id="KW-0902">Two-component regulatory system</keyword>
<accession>A0A381Q9A3</accession>
<evidence type="ECO:0000256" key="6">
    <source>
        <dbReference type="ARBA" id="ARBA00023012"/>
    </source>
</evidence>
<dbReference type="SUPFAM" id="SSF55874">
    <property type="entry name" value="ATPase domain of HSP90 chaperone/DNA topoisomerase II/histidine kinase"/>
    <property type="match status" value="1"/>
</dbReference>
<proteinExistence type="predicted"/>
<keyword evidence="1" id="KW-0597">Phosphoprotein</keyword>
<dbReference type="InterPro" id="IPR004358">
    <property type="entry name" value="Sig_transdc_His_kin-like_C"/>
</dbReference>
<feature type="transmembrane region" description="Helical" evidence="7">
    <location>
        <begin position="13"/>
        <end position="31"/>
    </location>
</feature>
<keyword evidence="2" id="KW-0808">Transferase</keyword>
<dbReference type="InterPro" id="IPR036890">
    <property type="entry name" value="HATPase_C_sf"/>
</dbReference>
<keyword evidence="3" id="KW-0547">Nucleotide-binding</keyword>
<dbReference type="AlphaFoldDB" id="A0A381Q9A3"/>
<evidence type="ECO:0000259" key="8">
    <source>
        <dbReference type="PROSITE" id="PS50109"/>
    </source>
</evidence>
<keyword evidence="7" id="KW-0472">Membrane</keyword>
<keyword evidence="5" id="KW-0067">ATP-binding</keyword>
<feature type="domain" description="Histidine kinase" evidence="8">
    <location>
        <begin position="188"/>
        <end position="388"/>
    </location>
</feature>
<evidence type="ECO:0000256" key="3">
    <source>
        <dbReference type="ARBA" id="ARBA00022741"/>
    </source>
</evidence>
<dbReference type="PANTHER" id="PTHR43065:SF10">
    <property type="entry name" value="PEROXIDE STRESS-ACTIVATED HISTIDINE KINASE MAK3"/>
    <property type="match status" value="1"/>
</dbReference>
<gene>
    <name evidence="9" type="ORF">METZ01_LOCUS28392</name>
</gene>
<dbReference type="PRINTS" id="PR00344">
    <property type="entry name" value="BCTRLSENSOR"/>
</dbReference>
<name>A0A381Q9A3_9ZZZZ</name>
<dbReference type="SMART" id="SM00387">
    <property type="entry name" value="HATPase_c"/>
    <property type="match status" value="1"/>
</dbReference>
<evidence type="ECO:0000256" key="1">
    <source>
        <dbReference type="ARBA" id="ARBA00022553"/>
    </source>
</evidence>
<dbReference type="Pfam" id="PF02518">
    <property type="entry name" value="HATPase_c"/>
    <property type="match status" value="1"/>
</dbReference>
<keyword evidence="7" id="KW-0812">Transmembrane</keyword>
<protein>
    <recommendedName>
        <fullName evidence="8">Histidine kinase domain-containing protein</fullName>
    </recommendedName>
</protein>
<keyword evidence="7" id="KW-1133">Transmembrane helix</keyword>